<dbReference type="Gene3D" id="3.20.20.80">
    <property type="entry name" value="Glycosidases"/>
    <property type="match status" value="1"/>
</dbReference>
<dbReference type="SUPFAM" id="SSF51445">
    <property type="entry name" value="(Trans)glycosidases"/>
    <property type="match status" value="1"/>
</dbReference>
<dbReference type="PROSITE" id="PS51318">
    <property type="entry name" value="TAT"/>
    <property type="match status" value="1"/>
</dbReference>
<dbReference type="GO" id="GO:0006004">
    <property type="term" value="P:fucose metabolic process"/>
    <property type="evidence" value="ECO:0007669"/>
    <property type="project" value="TreeGrafter"/>
</dbReference>
<dbReference type="InterPro" id="IPR000933">
    <property type="entry name" value="Glyco_hydro_29"/>
</dbReference>
<dbReference type="PROSITE" id="PS50022">
    <property type="entry name" value="FA58C_3"/>
    <property type="match status" value="1"/>
</dbReference>
<evidence type="ECO:0000313" key="8">
    <source>
        <dbReference type="EMBL" id="PTW49308.1"/>
    </source>
</evidence>
<keyword evidence="4" id="KW-0378">Hydrolase</keyword>
<dbReference type="Gene3D" id="2.60.120.260">
    <property type="entry name" value="Galactose-binding domain-like"/>
    <property type="match status" value="2"/>
</dbReference>
<feature type="signal peptide" evidence="6">
    <location>
        <begin position="1"/>
        <end position="23"/>
    </location>
</feature>
<dbReference type="InterPro" id="IPR006311">
    <property type="entry name" value="TAT_signal"/>
</dbReference>
<dbReference type="EC" id="3.2.1.51" evidence="2"/>
<organism evidence="8 9">
    <name type="scientific">Sphingomonas faeni</name>
    <dbReference type="NCBI Taxonomy" id="185950"/>
    <lineage>
        <taxon>Bacteria</taxon>
        <taxon>Pseudomonadati</taxon>
        <taxon>Pseudomonadota</taxon>
        <taxon>Alphaproteobacteria</taxon>
        <taxon>Sphingomonadales</taxon>
        <taxon>Sphingomonadaceae</taxon>
        <taxon>Sphingomonas</taxon>
    </lineage>
</organism>
<dbReference type="InterPro" id="IPR017853">
    <property type="entry name" value="GH"/>
</dbReference>
<comment type="similarity">
    <text evidence="1">Belongs to the glycosyl hydrolase 29 family.</text>
</comment>
<protein>
    <recommendedName>
        <fullName evidence="2">alpha-L-fucosidase</fullName>
        <ecNumber evidence="2">3.2.1.51</ecNumber>
    </recommendedName>
</protein>
<evidence type="ECO:0000256" key="5">
    <source>
        <dbReference type="ARBA" id="ARBA00023295"/>
    </source>
</evidence>
<dbReference type="PANTHER" id="PTHR10030">
    <property type="entry name" value="ALPHA-L-FUCOSIDASE"/>
    <property type="match status" value="1"/>
</dbReference>
<evidence type="ECO:0000313" key="9">
    <source>
        <dbReference type="Proteomes" id="UP000244013"/>
    </source>
</evidence>
<dbReference type="FunFam" id="3.20.20.80:FF:000052">
    <property type="entry name" value="Putative alpha-L-fucosidase 1"/>
    <property type="match status" value="1"/>
</dbReference>
<feature type="chain" id="PRO_5015679416" description="alpha-L-fucosidase" evidence="6">
    <location>
        <begin position="24"/>
        <end position="640"/>
    </location>
</feature>
<evidence type="ECO:0000256" key="4">
    <source>
        <dbReference type="ARBA" id="ARBA00022801"/>
    </source>
</evidence>
<keyword evidence="5" id="KW-0326">Glycosidase</keyword>
<gene>
    <name evidence="8" type="ORF">C8J25_101816</name>
</gene>
<name>A0A2T5UCS8_9SPHN</name>
<evidence type="ECO:0000256" key="3">
    <source>
        <dbReference type="ARBA" id="ARBA00022729"/>
    </source>
</evidence>
<reference evidence="8 9" key="1">
    <citation type="submission" date="2018-04" db="EMBL/GenBank/DDBJ databases">
        <title>Genomic Encyclopedia of Type Strains, Phase III (KMG-III): the genomes of soil and plant-associated and newly described type strains.</title>
        <authorList>
            <person name="Whitman W."/>
        </authorList>
    </citation>
    <scope>NUCLEOTIDE SEQUENCE [LARGE SCALE GENOMIC DNA]</scope>
    <source>
        <strain evidence="8 9">MA-olki</strain>
    </source>
</reference>
<dbReference type="SMART" id="SM00812">
    <property type="entry name" value="Alpha_L_fucos"/>
    <property type="match status" value="1"/>
</dbReference>
<comment type="caution">
    <text evidence="8">The sequence shown here is derived from an EMBL/GenBank/DDBJ whole genome shotgun (WGS) entry which is preliminary data.</text>
</comment>
<dbReference type="InterPro" id="IPR057739">
    <property type="entry name" value="Glyco_hydro_29_N"/>
</dbReference>
<evidence type="ECO:0000256" key="1">
    <source>
        <dbReference type="ARBA" id="ARBA00007951"/>
    </source>
</evidence>
<evidence type="ECO:0000256" key="2">
    <source>
        <dbReference type="ARBA" id="ARBA00012662"/>
    </source>
</evidence>
<evidence type="ECO:0000259" key="7">
    <source>
        <dbReference type="PROSITE" id="PS50022"/>
    </source>
</evidence>
<dbReference type="InterPro" id="IPR000421">
    <property type="entry name" value="FA58C"/>
</dbReference>
<dbReference type="GeneID" id="91004886"/>
<dbReference type="GO" id="GO:0005764">
    <property type="term" value="C:lysosome"/>
    <property type="evidence" value="ECO:0007669"/>
    <property type="project" value="TreeGrafter"/>
</dbReference>
<dbReference type="OrthoDB" id="7176684at2"/>
<sequence>MTEVSRRLLLASGLAATATPAIGAGRDTAPKPWGATPSKRQLAWHAREQYAFVHFSINTFTDREWGYGDEDLKLFDPTDFSPDQIVAAAKAGGMRGIILTAKHHDGFCLWPTMLTEHCIRNSPYKDGKGDIVGEMERATRRAGLDFGLYLSPWDRNHADYGRPAYVEYFRKQVVELCTRYGTLFEFWFDGANGGDGYYGGARDTRKIDAPKYYNWPSIVALVHEHQPMACTFDPLGADLRWVGNEDGVAGDPCWPTMPNHPYVQSEGNSGVRGAPLWWPAETDVSIRPGWFYHADEDSKVKTPARLIKLHDESVGRGTNLNLNLPPDRRGRLADIDVETLKSFGAAQAATFATDLAKGAVASASHARGKTYAASTVLDGNRDTYWSTPDAITTPTLTLDLPPGQSFDLIRLREYLPLGIRVTRFAIDAEINGRWEKLAEHSGIGPQRIVRLDTPTAPRRLRLRILEGTACPAISEVALFRQVAPEPVAQVRNTDTTTVVTSRWSIVTATAPGAKALLDDDSATAWTMPAPAPGTPASVTIDLAASETLAGFVLIPSRAVMAKTAPPKGYRVEASTDGKTWQDIAKGELPNIAYALAAQRIAFARPTTARYLRFSFAETAIPAQRLAIAGLGAFRPKPGAL</sequence>
<dbReference type="Pfam" id="PF01120">
    <property type="entry name" value="Alpha_L_fucos"/>
    <property type="match status" value="1"/>
</dbReference>
<proteinExistence type="inferred from homology"/>
<dbReference type="PANTHER" id="PTHR10030:SF37">
    <property type="entry name" value="ALPHA-L-FUCOSIDASE-RELATED"/>
    <property type="match status" value="1"/>
</dbReference>
<dbReference type="Pfam" id="PF00754">
    <property type="entry name" value="F5_F8_type_C"/>
    <property type="match status" value="2"/>
</dbReference>
<dbReference type="RefSeq" id="WP_107952690.1">
    <property type="nucleotide sequence ID" value="NZ_QAYE01000001.1"/>
</dbReference>
<dbReference type="Proteomes" id="UP000244013">
    <property type="component" value="Unassembled WGS sequence"/>
</dbReference>
<dbReference type="GO" id="GO:0004560">
    <property type="term" value="F:alpha-L-fucosidase activity"/>
    <property type="evidence" value="ECO:0007669"/>
    <property type="project" value="InterPro"/>
</dbReference>
<dbReference type="InterPro" id="IPR008979">
    <property type="entry name" value="Galactose-bd-like_sf"/>
</dbReference>
<dbReference type="SUPFAM" id="SSF49785">
    <property type="entry name" value="Galactose-binding domain-like"/>
    <property type="match status" value="2"/>
</dbReference>
<accession>A0A2T5UCS8</accession>
<dbReference type="AlphaFoldDB" id="A0A2T5UCS8"/>
<dbReference type="GO" id="GO:0016139">
    <property type="term" value="P:glycoside catabolic process"/>
    <property type="evidence" value="ECO:0007669"/>
    <property type="project" value="TreeGrafter"/>
</dbReference>
<feature type="domain" description="F5/8 type C" evidence="7">
    <location>
        <begin position="470"/>
        <end position="632"/>
    </location>
</feature>
<keyword evidence="3 6" id="KW-0732">Signal</keyword>
<dbReference type="EMBL" id="QAYE01000001">
    <property type="protein sequence ID" value="PTW49308.1"/>
    <property type="molecule type" value="Genomic_DNA"/>
</dbReference>
<evidence type="ECO:0000256" key="6">
    <source>
        <dbReference type="SAM" id="SignalP"/>
    </source>
</evidence>